<evidence type="ECO:0000259" key="2">
    <source>
        <dbReference type="Pfam" id="PF13785"/>
    </source>
</evidence>
<dbReference type="InterPro" id="IPR025235">
    <property type="entry name" value="DUF4178"/>
</dbReference>
<dbReference type="AlphaFoldDB" id="A0A6J4P9C6"/>
<feature type="domain" description="DUF4178" evidence="2">
    <location>
        <begin position="14"/>
        <end position="156"/>
    </location>
</feature>
<feature type="transmembrane region" description="Helical" evidence="1">
    <location>
        <begin position="183"/>
        <end position="203"/>
    </location>
</feature>
<sequence>MAGTFHNPTPVRVGMKAKLIGRTYEVTGRLVVGMHEEGRRYDWQEFQLVAGDGSFLFLEFDEGRWRAMVPQTVARRMTPAEARTYRRGSRLTIDGRPGTVTEAASAVVQHVEGRFRSDVAPGDVSNYIDARVGTGELTVEWTEGGEVEYYRGQHLSRREIYNAFGLTDALRQVVQQEDRSEGLLRFAALAVVAGLAALLIWAMTGSTGRVIARGSVTLEAAGGGGSASAGGAGAGGGGAGGGGGNIVSPSGANIGMNLVTPPLPAAAASSAGQAGPFRLEAGTKNVFKKSGRARLRVSHDPG</sequence>
<reference evidence="3" key="1">
    <citation type="submission" date="2020-02" db="EMBL/GenBank/DDBJ databases">
        <authorList>
            <person name="Meier V. D."/>
        </authorList>
    </citation>
    <scope>NUCLEOTIDE SEQUENCE</scope>
    <source>
        <strain evidence="3">AVDCRST_MAG64</strain>
    </source>
</reference>
<evidence type="ECO:0000256" key="1">
    <source>
        <dbReference type="SAM" id="Phobius"/>
    </source>
</evidence>
<keyword evidence="1" id="KW-1133">Transmembrane helix</keyword>
<evidence type="ECO:0000313" key="3">
    <source>
        <dbReference type="EMBL" id="CAA9404430.1"/>
    </source>
</evidence>
<keyword evidence="1" id="KW-0812">Transmembrane</keyword>
<organism evidence="3">
    <name type="scientific">uncultured Phycisphaerae bacterium</name>
    <dbReference type="NCBI Taxonomy" id="904963"/>
    <lineage>
        <taxon>Bacteria</taxon>
        <taxon>Pseudomonadati</taxon>
        <taxon>Planctomycetota</taxon>
        <taxon>Phycisphaerae</taxon>
        <taxon>environmental samples</taxon>
    </lineage>
</organism>
<proteinExistence type="predicted"/>
<accession>A0A6J4P9C6</accession>
<gene>
    <name evidence="3" type="ORF">AVDCRST_MAG64-1916</name>
</gene>
<keyword evidence="1" id="KW-0472">Membrane</keyword>
<dbReference type="EMBL" id="CADCUQ010000436">
    <property type="protein sequence ID" value="CAA9404430.1"/>
    <property type="molecule type" value="Genomic_DNA"/>
</dbReference>
<dbReference type="Pfam" id="PF13785">
    <property type="entry name" value="DUF4178"/>
    <property type="match status" value="1"/>
</dbReference>
<protein>
    <recommendedName>
        <fullName evidence="2">DUF4178 domain-containing protein</fullName>
    </recommendedName>
</protein>
<name>A0A6J4P9C6_9BACT</name>